<feature type="compositionally biased region" description="Basic and acidic residues" evidence="1">
    <location>
        <begin position="237"/>
        <end position="248"/>
    </location>
</feature>
<dbReference type="Proteomes" id="UP000193411">
    <property type="component" value="Unassembled WGS sequence"/>
</dbReference>
<accession>A0A1Y2HQ56</accession>
<organism evidence="2 3">
    <name type="scientific">Catenaria anguillulae PL171</name>
    <dbReference type="NCBI Taxonomy" id="765915"/>
    <lineage>
        <taxon>Eukaryota</taxon>
        <taxon>Fungi</taxon>
        <taxon>Fungi incertae sedis</taxon>
        <taxon>Blastocladiomycota</taxon>
        <taxon>Blastocladiomycetes</taxon>
        <taxon>Blastocladiales</taxon>
        <taxon>Catenariaceae</taxon>
        <taxon>Catenaria</taxon>
    </lineage>
</organism>
<feature type="region of interest" description="Disordered" evidence="1">
    <location>
        <begin position="1"/>
        <end position="46"/>
    </location>
</feature>
<evidence type="ECO:0000256" key="1">
    <source>
        <dbReference type="SAM" id="MobiDB-lite"/>
    </source>
</evidence>
<proteinExistence type="predicted"/>
<gene>
    <name evidence="2" type="ORF">BCR44DRAFT_331602</name>
</gene>
<sequence length="277" mass="30585">MAQRMDAESRKRDLLQKERRYSHSSRSRPASPGFGTPASAYQGEKSPAGFRVLSAIASPMHSRPSSPFAHFDDEGDGSDANQPMDTSLTTQELLEMLLQSAQDTMAQQSKSIVRDLLHNCCEDVDRFLLPKHGNHRNDVKVDWTHPTLSDIVDIVGRLIMVVFTLKEEVKIGPNTTKSIATSQAPGVSQANSRASSRPASPIRGPTSELVTASKGEKPGVPRPAWGISYSAKVRQHRDREKKAKEVSKGKQGVGDLDKSPKPKDRAKPKEPERRWMP</sequence>
<reference evidence="2 3" key="1">
    <citation type="submission" date="2016-07" db="EMBL/GenBank/DDBJ databases">
        <title>Pervasive Adenine N6-methylation of Active Genes in Fungi.</title>
        <authorList>
            <consortium name="DOE Joint Genome Institute"/>
            <person name="Mondo S.J."/>
            <person name="Dannebaum R.O."/>
            <person name="Kuo R.C."/>
            <person name="Labutti K."/>
            <person name="Haridas S."/>
            <person name="Kuo A."/>
            <person name="Salamov A."/>
            <person name="Ahrendt S.R."/>
            <person name="Lipzen A."/>
            <person name="Sullivan W."/>
            <person name="Andreopoulos W.B."/>
            <person name="Clum A."/>
            <person name="Lindquist E."/>
            <person name="Daum C."/>
            <person name="Ramamoorthy G.K."/>
            <person name="Gryganskyi A."/>
            <person name="Culley D."/>
            <person name="Magnuson J.K."/>
            <person name="James T.Y."/>
            <person name="O'Malley M.A."/>
            <person name="Stajich J.E."/>
            <person name="Spatafora J.W."/>
            <person name="Visel A."/>
            <person name="Grigoriev I.V."/>
        </authorList>
    </citation>
    <scope>NUCLEOTIDE SEQUENCE [LARGE SCALE GENOMIC DNA]</scope>
    <source>
        <strain evidence="2 3">PL171</strain>
    </source>
</reference>
<dbReference type="AlphaFoldDB" id="A0A1Y2HQ56"/>
<feature type="compositionally biased region" description="Basic and acidic residues" evidence="1">
    <location>
        <begin position="255"/>
        <end position="277"/>
    </location>
</feature>
<feature type="compositionally biased region" description="Basic and acidic residues" evidence="1">
    <location>
        <begin position="1"/>
        <end position="21"/>
    </location>
</feature>
<feature type="compositionally biased region" description="Low complexity" evidence="1">
    <location>
        <begin position="188"/>
        <end position="205"/>
    </location>
</feature>
<name>A0A1Y2HQ56_9FUNG</name>
<dbReference type="EMBL" id="MCFL01000023">
    <property type="protein sequence ID" value="ORZ35242.1"/>
    <property type="molecule type" value="Genomic_DNA"/>
</dbReference>
<evidence type="ECO:0000313" key="2">
    <source>
        <dbReference type="EMBL" id="ORZ35242.1"/>
    </source>
</evidence>
<protein>
    <submittedName>
        <fullName evidence="2">Uncharacterized protein</fullName>
    </submittedName>
</protein>
<evidence type="ECO:0000313" key="3">
    <source>
        <dbReference type="Proteomes" id="UP000193411"/>
    </source>
</evidence>
<feature type="region of interest" description="Disordered" evidence="1">
    <location>
        <begin position="176"/>
        <end position="277"/>
    </location>
</feature>
<feature type="compositionally biased region" description="Polar residues" evidence="1">
    <location>
        <begin position="176"/>
        <end position="186"/>
    </location>
</feature>
<comment type="caution">
    <text evidence="2">The sequence shown here is derived from an EMBL/GenBank/DDBJ whole genome shotgun (WGS) entry which is preliminary data.</text>
</comment>
<keyword evidence="3" id="KW-1185">Reference proteome</keyword>
<feature type="region of interest" description="Disordered" evidence="1">
    <location>
        <begin position="61"/>
        <end position="85"/>
    </location>
</feature>